<sequence length="172" mass="18904">MLSSKFWTLYGYDMEGDARDGLLEPGVHPDSFWVWSTHDMVCIFVHLEAEASDSDVIARFGERFEVDMVEANEAASVAARVRQHGEWVAGGGQGEEQLAEGIEGDMEDELTLEVLAEAVLESMAEARVLQVLEVRPHAVVVGGEDEAMSEVSAVVPLYGMEMAISMQRWGGR</sequence>
<evidence type="ECO:0000313" key="1">
    <source>
        <dbReference type="EMBL" id="CAD8970030.1"/>
    </source>
</evidence>
<name>A0A6U2FWV7_HEMAN</name>
<dbReference type="EMBL" id="HBFX01034934">
    <property type="protein sequence ID" value="CAD8970030.1"/>
    <property type="molecule type" value="Transcribed_RNA"/>
</dbReference>
<organism evidence="1">
    <name type="scientific">Hemiselmis andersenii</name>
    <name type="common">Cryptophyte alga</name>
    <dbReference type="NCBI Taxonomy" id="464988"/>
    <lineage>
        <taxon>Eukaryota</taxon>
        <taxon>Cryptophyceae</taxon>
        <taxon>Cryptomonadales</taxon>
        <taxon>Hemiselmidaceae</taxon>
        <taxon>Hemiselmis</taxon>
    </lineage>
</organism>
<protein>
    <submittedName>
        <fullName evidence="1">Uncharacterized protein</fullName>
    </submittedName>
</protein>
<proteinExistence type="predicted"/>
<dbReference type="AlphaFoldDB" id="A0A6U2FWV7"/>
<gene>
    <name evidence="1" type="ORF">HAND00432_LOCUS21029</name>
</gene>
<reference evidence="1" key="1">
    <citation type="submission" date="2021-01" db="EMBL/GenBank/DDBJ databases">
        <authorList>
            <person name="Corre E."/>
            <person name="Pelletier E."/>
            <person name="Niang G."/>
            <person name="Scheremetjew M."/>
            <person name="Finn R."/>
            <person name="Kale V."/>
            <person name="Holt S."/>
            <person name="Cochrane G."/>
            <person name="Meng A."/>
            <person name="Brown T."/>
            <person name="Cohen L."/>
        </authorList>
    </citation>
    <scope>NUCLEOTIDE SEQUENCE</scope>
    <source>
        <strain evidence="1">CCMP644</strain>
    </source>
</reference>
<accession>A0A6U2FWV7</accession>